<dbReference type="GeneID" id="65133426"/>
<dbReference type="EMBL" id="MW495044">
    <property type="protein sequence ID" value="QSJ03695.1"/>
    <property type="molecule type" value="Genomic_DNA"/>
</dbReference>
<sequence>MNFLHPIKLMYIFKALETNPMWIDHITSASSNLINWKYPDKERTRAMLCSPQVAHVLDEETELKYYLILLAFSSDNFRISKNTYLELYNLEGNLIKTIPHSEWSTSLSLAIETALLEILLNINPW</sequence>
<accession>A0A898K9W6</accession>
<keyword evidence="2" id="KW-1185">Reference proteome</keyword>
<evidence type="ECO:0000313" key="2">
    <source>
        <dbReference type="Proteomes" id="UP000663176"/>
    </source>
</evidence>
<dbReference type="Proteomes" id="UP000663176">
    <property type="component" value="Segment"/>
</dbReference>
<dbReference type="RefSeq" id="YP_010114824.1">
    <property type="nucleotide sequence ID" value="NC_055919.1"/>
</dbReference>
<name>A0A898K9W6_9CAUD</name>
<organism evidence="1 2">
    <name type="scientific">Klebsiella phage vB_KpnP_P184</name>
    <dbReference type="NCBI Taxonomy" id="2806547"/>
    <lineage>
        <taxon>Viruses</taxon>
        <taxon>Duplodnaviria</taxon>
        <taxon>Heunggongvirae</taxon>
        <taxon>Uroviricota</taxon>
        <taxon>Caudoviricetes</taxon>
        <taxon>Schitoviridae</taxon>
        <taxon>Efbeekayvirus</taxon>
        <taxon>Efbeekayvirus P184</taxon>
    </lineage>
</organism>
<reference evidence="1" key="1">
    <citation type="submission" date="2021-01" db="EMBL/GenBank/DDBJ databases">
        <authorList>
            <person name="Li S."/>
            <person name="Lin Y."/>
        </authorList>
    </citation>
    <scope>NUCLEOTIDE SEQUENCE</scope>
</reference>
<dbReference type="KEGG" id="vg:65133426"/>
<protein>
    <submittedName>
        <fullName evidence="1">Uncharacterized protein</fullName>
    </submittedName>
</protein>
<proteinExistence type="predicted"/>
<evidence type="ECO:0000313" key="1">
    <source>
        <dbReference type="EMBL" id="QSJ03695.1"/>
    </source>
</evidence>